<feature type="non-terminal residue" evidence="1">
    <location>
        <position position="43"/>
    </location>
</feature>
<evidence type="ECO:0000313" key="1">
    <source>
        <dbReference type="EMBL" id="ADO17204.1"/>
    </source>
</evidence>
<organism evidence="1">
    <name type="scientific">Human immunodeficiency virus type 1</name>
    <name type="common">HIV-1</name>
    <dbReference type="NCBI Taxonomy" id="11676"/>
    <lineage>
        <taxon>Viruses</taxon>
        <taxon>Riboviria</taxon>
        <taxon>Pararnavirae</taxon>
        <taxon>Artverviricota</taxon>
        <taxon>Revtraviricetes</taxon>
        <taxon>Ortervirales</taxon>
        <taxon>Retroviridae</taxon>
        <taxon>Orthoretrovirinae</taxon>
        <taxon>Lentivirus</taxon>
        <taxon>Lentivirus humimdef1</taxon>
    </lineage>
</organism>
<reference evidence="1" key="1">
    <citation type="journal article" date="2010" name="J. Infect. Dis.">
        <title>Improved prediction of HIV?1 coreceptor usage with sequence information from the second hypervariable loop of gp120.</title>
        <authorList>
            <person name="Thielen A."/>
            <person name="Sichtig N."/>
            <person name="Kaiser R."/>
            <person name="Lam J."/>
            <person name="Harrigan P.R."/>
            <person name="Lengauer T."/>
        </authorList>
    </citation>
    <scope>NUCLEOTIDE SEQUENCE</scope>
    <source>
        <strain evidence="1">5886</strain>
    </source>
</reference>
<dbReference type="GO" id="GO:0019031">
    <property type="term" value="C:viral envelope"/>
    <property type="evidence" value="ECO:0007669"/>
    <property type="project" value="UniProtKB-KW"/>
</dbReference>
<name>E2FM00_HV1</name>
<proteinExistence type="predicted"/>
<keyword evidence="1" id="KW-0946">Virion</keyword>
<gene>
    <name evidence="1" type="primary">env</name>
</gene>
<feature type="non-terminal residue" evidence="1">
    <location>
        <position position="1"/>
    </location>
</feature>
<organismHost>
    <name type="scientific">Homo sapiens</name>
    <name type="common">Human</name>
    <dbReference type="NCBI Taxonomy" id="9606"/>
</organismHost>
<dbReference type="EMBL" id="HM176690">
    <property type="protein sequence ID" value="ADO17204.1"/>
    <property type="molecule type" value="Genomic_RNA"/>
</dbReference>
<protein>
    <submittedName>
        <fullName evidence="1">Envelope glycoprotein</fullName>
    </submittedName>
</protein>
<sequence>SFFVTTGVRDKTQTERALFYKTDLVKIGNDSMNNITSYRLISC</sequence>
<accession>E2FM00</accession>
<dbReference type="Gene3D" id="3.10.20.10">
    <property type="match status" value="1"/>
</dbReference>
<keyword evidence="1" id="KW-0261">Viral envelope protein</keyword>